<dbReference type="RefSeq" id="WP_123126623.1">
    <property type="nucleotide sequence ID" value="NZ_RJJD01000004.1"/>
</dbReference>
<keyword evidence="1" id="KW-0732">Signal</keyword>
<protein>
    <recommendedName>
        <fullName evidence="4">Lipoprotein</fullName>
    </recommendedName>
</protein>
<gene>
    <name evidence="2" type="ORF">EFB08_09060</name>
</gene>
<evidence type="ECO:0000313" key="2">
    <source>
        <dbReference type="EMBL" id="RNI28768.1"/>
    </source>
</evidence>
<organism evidence="2 3">
    <name type="scientific">Rufibacter latericius</name>
    <dbReference type="NCBI Taxonomy" id="2487040"/>
    <lineage>
        <taxon>Bacteria</taxon>
        <taxon>Pseudomonadati</taxon>
        <taxon>Bacteroidota</taxon>
        <taxon>Cytophagia</taxon>
        <taxon>Cytophagales</taxon>
        <taxon>Hymenobacteraceae</taxon>
        <taxon>Rufibacter</taxon>
    </lineage>
</organism>
<keyword evidence="3" id="KW-1185">Reference proteome</keyword>
<sequence length="197" mass="22335">MKKLLPSLVLFLFLFTACSRDNTSQYETNPSVEEIVTTSSPAISFQSFVSDLPALALPFKATCSFEYTLGSRLDTTVAGTFLKPHELPYRQISVNEDVTALLVLFPADETLPRIRTYNQEGTQLDEQDLKTTSCGEEPGIKHSEQYTIQKDFTIEHLDSTTRWQVDAQYNEVPNTRKLTVTRKRYRISPTGDISEIK</sequence>
<evidence type="ECO:0000256" key="1">
    <source>
        <dbReference type="SAM" id="SignalP"/>
    </source>
</evidence>
<proteinExistence type="predicted"/>
<dbReference type="OrthoDB" id="893194at2"/>
<feature type="signal peptide" evidence="1">
    <location>
        <begin position="1"/>
        <end position="19"/>
    </location>
</feature>
<dbReference type="PROSITE" id="PS51257">
    <property type="entry name" value="PROKAR_LIPOPROTEIN"/>
    <property type="match status" value="1"/>
</dbReference>
<dbReference type="Proteomes" id="UP000272117">
    <property type="component" value="Unassembled WGS sequence"/>
</dbReference>
<name>A0A3M9MVH6_9BACT</name>
<evidence type="ECO:0000313" key="3">
    <source>
        <dbReference type="Proteomes" id="UP000272117"/>
    </source>
</evidence>
<dbReference type="AlphaFoldDB" id="A0A3M9MVH6"/>
<evidence type="ECO:0008006" key="4">
    <source>
        <dbReference type="Google" id="ProtNLM"/>
    </source>
</evidence>
<reference evidence="2 3" key="1">
    <citation type="submission" date="2018-11" db="EMBL/GenBank/DDBJ databases">
        <title>Rufibacter latericius sp. nov., isolated from water in Baiyang Lake.</title>
        <authorList>
            <person name="Yang Y."/>
        </authorList>
    </citation>
    <scope>NUCLEOTIDE SEQUENCE [LARGE SCALE GENOMIC DNA]</scope>
    <source>
        <strain evidence="2 3">R-22-1c-1</strain>
    </source>
</reference>
<dbReference type="EMBL" id="RJJD01000004">
    <property type="protein sequence ID" value="RNI28768.1"/>
    <property type="molecule type" value="Genomic_DNA"/>
</dbReference>
<feature type="chain" id="PRO_5018078515" description="Lipoprotein" evidence="1">
    <location>
        <begin position="20"/>
        <end position="197"/>
    </location>
</feature>
<comment type="caution">
    <text evidence="2">The sequence shown here is derived from an EMBL/GenBank/DDBJ whole genome shotgun (WGS) entry which is preliminary data.</text>
</comment>
<accession>A0A3M9MVH6</accession>